<keyword evidence="14" id="KW-1185">Reference proteome</keyword>
<accession>A0A3N4I9N5</accession>
<dbReference type="InterPro" id="IPR017441">
    <property type="entry name" value="Protein_kinase_ATP_BS"/>
</dbReference>
<sequence length="1326" mass="149841">MGIDGAPSYFTLFDALYDGKVLTATGDSVLPSHDTSGHHYTHPHEQTPATPAPPQLANNSIRLQRPQGPTRNPSSTYAPIRHPVSATASLGGTRRERSGSQTRTRNRDPNAQYAAQEKAYVQRMRQAPTTDYFNDGGSAPFWQHDIEDDTPAGESEYNDGYPDDIPLATFGQDHLEPTLEELKIPENRERLEWHAMLSSVLKGDVVKQEKKRIGSTEERGGEKYKQDLWIGVKAMVHGRKFEVQKRVVDEGRVDIDGIIDEICHFEIHGRDKTDDSPKDQVEQILIRWEKCENLFATTKEMAKEKPKTATAEFTESYNAIVSWWNVTNLINTQLRILENWVGNEELDFLKRNTDPESGLEVSFLDRILKEDGLKTLANDKQTLLMGIDSVVTKAKETFISNREAFQKRHLPLFIEELLTLINFPTRLIEEVINIRLQYARKMKDPTFVIVETTLKQLHIVLELATQIKRQYFATWSPEPGWELPPCIGENFEKNLMDALRFYFKLLNWLVQHNRPATSFEGADLLEKEWVFANRVGQDIDEGDVLVAEQFSGLTSKLLNKLMLFFKSELQRTPEKTGAEYSKRFKAMLDTIRVGQRRLFRFARELSQRFENSTEYLMHEDRMGEFIEALIVSNHILLLMKDPEQQEDGLIFIASPSLEHESPQTIESIVRASVHRQEQFSHGTENQAYVLIISHEGPIKWNGQHVEMEMRAPLKLNMKPDRVRLVSSGFLDKLGAARDNFANLTQMDLDVAVERKANLASVDSELFKIKRTTYKLSNAIMDSIPTIRKHARPLGCQELVQISFAFAKEFGARSAEFLDITRQISNTLRLTKLSIDWVSFICEDCIPSNRQTFKWAVTALENAMDLTKGQLILSITSEDYAKLRSMVAGCMSLLISHFDIMGARGSFAAQADKTGIGRELEIEDLRGDEESRAFTSAKWVAQLEAIDELRKAKEAERRTLGKVLDDKNGMDKSLSILTSSFSNVTLRWQQGQFLGGGSFGTVHAAINLDTGGIMAVKEIRLQDPQMTPQIAQSIKDEMRVLEVLDHPNVVDYIGIEVHRDKVYLFMEYCGGGSLASLLEHGRIEDETVLQIYTLQMLEGLAYLHASNVVHRDIKPENILLDSNGVIKFVDFGAAKVIARSGKTRAFTRQPTRASVTRTGVNSMTGTPMYMSPEAITGTTRESYSAMDIWSLGCVILEAATGRKPWVNLDNEWAIMWNIAGGQKPQLPTPDQLSPAGIDFLNRCFEREPTKRGTAAELLQHDWVSEGFISGGVEGVKDVMREVKEERRRTVGLAAGRPFEGSESESDCHDCSGEHDHDLLASPCGRCW</sequence>
<dbReference type="InterPro" id="IPR011009">
    <property type="entry name" value="Kinase-like_dom_sf"/>
</dbReference>
<feature type="domain" description="Protein kinase" evidence="12">
    <location>
        <begin position="987"/>
        <end position="1262"/>
    </location>
</feature>
<dbReference type="EMBL" id="ML119673">
    <property type="protein sequence ID" value="RPA82166.1"/>
    <property type="molecule type" value="Genomic_DNA"/>
</dbReference>
<dbReference type="SMART" id="SM00220">
    <property type="entry name" value="S_TKc"/>
    <property type="match status" value="1"/>
</dbReference>
<dbReference type="EC" id="2.7.11.24" evidence="2"/>
<dbReference type="InterPro" id="IPR000719">
    <property type="entry name" value="Prot_kinase_dom"/>
</dbReference>
<reference evidence="13 14" key="1">
    <citation type="journal article" date="2018" name="Nat. Ecol. Evol.">
        <title>Pezizomycetes genomes reveal the molecular basis of ectomycorrhizal truffle lifestyle.</title>
        <authorList>
            <person name="Murat C."/>
            <person name="Payen T."/>
            <person name="Noel B."/>
            <person name="Kuo A."/>
            <person name="Morin E."/>
            <person name="Chen J."/>
            <person name="Kohler A."/>
            <person name="Krizsan K."/>
            <person name="Balestrini R."/>
            <person name="Da Silva C."/>
            <person name="Montanini B."/>
            <person name="Hainaut M."/>
            <person name="Levati E."/>
            <person name="Barry K.W."/>
            <person name="Belfiori B."/>
            <person name="Cichocki N."/>
            <person name="Clum A."/>
            <person name="Dockter R.B."/>
            <person name="Fauchery L."/>
            <person name="Guy J."/>
            <person name="Iotti M."/>
            <person name="Le Tacon F."/>
            <person name="Lindquist E.A."/>
            <person name="Lipzen A."/>
            <person name="Malagnac F."/>
            <person name="Mello A."/>
            <person name="Molinier V."/>
            <person name="Miyauchi S."/>
            <person name="Poulain J."/>
            <person name="Riccioni C."/>
            <person name="Rubini A."/>
            <person name="Sitrit Y."/>
            <person name="Splivallo R."/>
            <person name="Traeger S."/>
            <person name="Wang M."/>
            <person name="Zifcakova L."/>
            <person name="Wipf D."/>
            <person name="Zambonelli A."/>
            <person name="Paolocci F."/>
            <person name="Nowrousian M."/>
            <person name="Ottonello S."/>
            <person name="Baldrian P."/>
            <person name="Spatafora J.W."/>
            <person name="Henrissat B."/>
            <person name="Nagy L.G."/>
            <person name="Aury J.M."/>
            <person name="Wincker P."/>
            <person name="Grigoriev I.V."/>
            <person name="Bonfante P."/>
            <person name="Martin F.M."/>
        </authorList>
    </citation>
    <scope>NUCLEOTIDE SEQUENCE [LARGE SCALE GENOMIC DNA]</scope>
    <source>
        <strain evidence="13 14">RN42</strain>
    </source>
</reference>
<keyword evidence="5 10" id="KW-0547">Nucleotide-binding</keyword>
<organism evidence="13 14">
    <name type="scientific">Ascobolus immersus RN42</name>
    <dbReference type="NCBI Taxonomy" id="1160509"/>
    <lineage>
        <taxon>Eukaryota</taxon>
        <taxon>Fungi</taxon>
        <taxon>Dikarya</taxon>
        <taxon>Ascomycota</taxon>
        <taxon>Pezizomycotina</taxon>
        <taxon>Pezizomycetes</taxon>
        <taxon>Pezizales</taxon>
        <taxon>Ascobolaceae</taxon>
        <taxon>Ascobolus</taxon>
    </lineage>
</organism>
<dbReference type="GO" id="GO:0038066">
    <property type="term" value="P:p38MAPK cascade"/>
    <property type="evidence" value="ECO:0007669"/>
    <property type="project" value="TreeGrafter"/>
</dbReference>
<gene>
    <name evidence="13" type="ORF">BJ508DRAFT_208424</name>
</gene>
<feature type="compositionally biased region" description="Polar residues" evidence="11">
    <location>
        <begin position="56"/>
        <end position="77"/>
    </location>
</feature>
<evidence type="ECO:0000256" key="3">
    <source>
        <dbReference type="ARBA" id="ARBA00022527"/>
    </source>
</evidence>
<dbReference type="SUPFAM" id="SSF56112">
    <property type="entry name" value="Protein kinase-like (PK-like)"/>
    <property type="match status" value="1"/>
</dbReference>
<evidence type="ECO:0000256" key="9">
    <source>
        <dbReference type="ARBA" id="ARBA00048130"/>
    </source>
</evidence>
<dbReference type="PROSITE" id="PS50011">
    <property type="entry name" value="PROTEIN_KINASE_DOM"/>
    <property type="match status" value="1"/>
</dbReference>
<evidence type="ECO:0000256" key="6">
    <source>
        <dbReference type="ARBA" id="ARBA00022777"/>
    </source>
</evidence>
<protein>
    <recommendedName>
        <fullName evidence="2">mitogen-activated protein kinase</fullName>
        <ecNumber evidence="2">2.7.11.24</ecNumber>
    </recommendedName>
</protein>
<feature type="binding site" evidence="10">
    <location>
        <position position="1016"/>
    </location>
    <ligand>
        <name>ATP</name>
        <dbReference type="ChEBI" id="CHEBI:30616"/>
    </ligand>
</feature>
<evidence type="ECO:0000256" key="7">
    <source>
        <dbReference type="ARBA" id="ARBA00022840"/>
    </source>
</evidence>
<keyword evidence="3" id="KW-0723">Serine/threonine-protein kinase</keyword>
<dbReference type="OrthoDB" id="1043025at2759"/>
<dbReference type="CDD" id="cd06626">
    <property type="entry name" value="STKc_MEKK4"/>
    <property type="match status" value="1"/>
</dbReference>
<evidence type="ECO:0000256" key="8">
    <source>
        <dbReference type="ARBA" id="ARBA00047919"/>
    </source>
</evidence>
<evidence type="ECO:0000313" key="14">
    <source>
        <dbReference type="Proteomes" id="UP000275078"/>
    </source>
</evidence>
<dbReference type="InterPro" id="IPR008271">
    <property type="entry name" value="Ser/Thr_kinase_AS"/>
</dbReference>
<dbReference type="STRING" id="1160509.A0A3N4I9N5"/>
<dbReference type="InterPro" id="IPR050538">
    <property type="entry name" value="MAP_kinase_kinase_kinase"/>
</dbReference>
<evidence type="ECO:0000256" key="11">
    <source>
        <dbReference type="SAM" id="MobiDB-lite"/>
    </source>
</evidence>
<dbReference type="PANTHER" id="PTHR48016:SF32">
    <property type="entry name" value="MITOGEN-ACTIVATED PROTEIN KINASE KINASE KINASE 4"/>
    <property type="match status" value="1"/>
</dbReference>
<comment type="catalytic activity">
    <reaction evidence="8">
        <text>L-threonyl-[protein] + ATP = O-phospho-L-threonyl-[protein] + ADP + H(+)</text>
        <dbReference type="Rhea" id="RHEA:46608"/>
        <dbReference type="Rhea" id="RHEA-COMP:11060"/>
        <dbReference type="Rhea" id="RHEA-COMP:11605"/>
        <dbReference type="ChEBI" id="CHEBI:15378"/>
        <dbReference type="ChEBI" id="CHEBI:30013"/>
        <dbReference type="ChEBI" id="CHEBI:30616"/>
        <dbReference type="ChEBI" id="CHEBI:61977"/>
        <dbReference type="ChEBI" id="CHEBI:456216"/>
        <dbReference type="EC" id="2.7.11.24"/>
    </reaction>
    <physiologicalReaction direction="left-to-right" evidence="8">
        <dbReference type="Rhea" id="RHEA:46609"/>
    </physiologicalReaction>
</comment>
<dbReference type="PROSITE" id="PS00108">
    <property type="entry name" value="PROTEIN_KINASE_ST"/>
    <property type="match status" value="1"/>
</dbReference>
<dbReference type="GO" id="GO:0005524">
    <property type="term" value="F:ATP binding"/>
    <property type="evidence" value="ECO:0007669"/>
    <property type="project" value="UniProtKB-UniRule"/>
</dbReference>
<dbReference type="Proteomes" id="UP000275078">
    <property type="component" value="Unassembled WGS sequence"/>
</dbReference>
<evidence type="ECO:0000256" key="4">
    <source>
        <dbReference type="ARBA" id="ARBA00022679"/>
    </source>
</evidence>
<name>A0A3N4I9N5_ASCIM</name>
<evidence type="ECO:0000256" key="5">
    <source>
        <dbReference type="ARBA" id="ARBA00022741"/>
    </source>
</evidence>
<evidence type="ECO:0000256" key="2">
    <source>
        <dbReference type="ARBA" id="ARBA00012411"/>
    </source>
</evidence>
<keyword evidence="7 10" id="KW-0067">ATP-binding</keyword>
<dbReference type="GO" id="GO:0004707">
    <property type="term" value="F:MAP kinase activity"/>
    <property type="evidence" value="ECO:0007669"/>
    <property type="project" value="UniProtKB-EC"/>
</dbReference>
<evidence type="ECO:0000259" key="12">
    <source>
        <dbReference type="PROSITE" id="PS50011"/>
    </source>
</evidence>
<evidence type="ECO:0000313" key="13">
    <source>
        <dbReference type="EMBL" id="RPA82166.1"/>
    </source>
</evidence>
<evidence type="ECO:0000256" key="10">
    <source>
        <dbReference type="PROSITE-ProRule" id="PRU10141"/>
    </source>
</evidence>
<keyword evidence="6" id="KW-0418">Kinase</keyword>
<evidence type="ECO:0000256" key="1">
    <source>
        <dbReference type="ARBA" id="ARBA00006529"/>
    </source>
</evidence>
<dbReference type="PANTHER" id="PTHR48016">
    <property type="entry name" value="MAP KINASE KINASE KINASE SSK2-RELATED-RELATED"/>
    <property type="match status" value="1"/>
</dbReference>
<proteinExistence type="inferred from homology"/>
<dbReference type="Gene3D" id="1.10.510.10">
    <property type="entry name" value="Transferase(Phosphotransferase) domain 1"/>
    <property type="match status" value="1"/>
</dbReference>
<comment type="similarity">
    <text evidence="1">Belongs to the protein kinase superfamily. STE Ser/Thr protein kinase family. MAP kinase kinase kinase subfamily.</text>
</comment>
<feature type="region of interest" description="Disordered" evidence="11">
    <location>
        <begin position="28"/>
        <end position="112"/>
    </location>
</feature>
<keyword evidence="4" id="KW-0808">Transferase</keyword>
<comment type="catalytic activity">
    <reaction evidence="9">
        <text>L-seryl-[protein] + ATP = O-phospho-L-seryl-[protein] + ADP + H(+)</text>
        <dbReference type="Rhea" id="RHEA:17989"/>
        <dbReference type="Rhea" id="RHEA-COMP:9863"/>
        <dbReference type="Rhea" id="RHEA-COMP:11604"/>
        <dbReference type="ChEBI" id="CHEBI:15378"/>
        <dbReference type="ChEBI" id="CHEBI:29999"/>
        <dbReference type="ChEBI" id="CHEBI:30616"/>
        <dbReference type="ChEBI" id="CHEBI:83421"/>
        <dbReference type="ChEBI" id="CHEBI:456216"/>
        <dbReference type="EC" id="2.7.11.24"/>
    </reaction>
    <physiologicalReaction direction="left-to-right" evidence="9">
        <dbReference type="Rhea" id="RHEA:17990"/>
    </physiologicalReaction>
</comment>
<dbReference type="Pfam" id="PF00069">
    <property type="entry name" value="Pkinase"/>
    <property type="match status" value="1"/>
</dbReference>
<dbReference type="PROSITE" id="PS00107">
    <property type="entry name" value="PROTEIN_KINASE_ATP"/>
    <property type="match status" value="1"/>
</dbReference>